<evidence type="ECO:0000256" key="1">
    <source>
        <dbReference type="SAM" id="MobiDB-lite"/>
    </source>
</evidence>
<keyword evidence="2" id="KW-1133">Transmembrane helix</keyword>
<feature type="region of interest" description="Disordered" evidence="1">
    <location>
        <begin position="65"/>
        <end position="86"/>
    </location>
</feature>
<keyword evidence="4" id="KW-1185">Reference proteome</keyword>
<keyword evidence="2" id="KW-0812">Transmembrane</keyword>
<feature type="transmembrane region" description="Helical" evidence="2">
    <location>
        <begin position="7"/>
        <end position="24"/>
    </location>
</feature>
<reference evidence="3" key="1">
    <citation type="submission" date="2023-08" db="EMBL/GenBank/DDBJ databases">
        <authorList>
            <person name="Alioto T."/>
            <person name="Alioto T."/>
            <person name="Gomez Garrido J."/>
        </authorList>
    </citation>
    <scope>NUCLEOTIDE SEQUENCE</scope>
</reference>
<evidence type="ECO:0000256" key="2">
    <source>
        <dbReference type="SAM" id="Phobius"/>
    </source>
</evidence>
<sequence>MHGDDDGINIFVAFVIVIVVVVAAEVNDDYGYDADDADDCRTSSISGDNVNDNNHDLRNSLRKKQLHESRREAGHVHQVQNAGDQI</sequence>
<keyword evidence="2" id="KW-0472">Membrane</keyword>
<protein>
    <submittedName>
        <fullName evidence="3">Uncharacterized protein</fullName>
    </submittedName>
</protein>
<feature type="compositionally biased region" description="Basic and acidic residues" evidence="1">
    <location>
        <begin position="66"/>
        <end position="75"/>
    </location>
</feature>
<name>A0AA36ALW9_OCTVU</name>
<gene>
    <name evidence="3" type="ORF">OCTVUL_1B024041</name>
</gene>
<evidence type="ECO:0000313" key="4">
    <source>
        <dbReference type="Proteomes" id="UP001162480"/>
    </source>
</evidence>
<evidence type="ECO:0000313" key="3">
    <source>
        <dbReference type="EMBL" id="CAI9718620.1"/>
    </source>
</evidence>
<organism evidence="3 4">
    <name type="scientific">Octopus vulgaris</name>
    <name type="common">Common octopus</name>
    <dbReference type="NCBI Taxonomy" id="6645"/>
    <lineage>
        <taxon>Eukaryota</taxon>
        <taxon>Metazoa</taxon>
        <taxon>Spiralia</taxon>
        <taxon>Lophotrochozoa</taxon>
        <taxon>Mollusca</taxon>
        <taxon>Cephalopoda</taxon>
        <taxon>Coleoidea</taxon>
        <taxon>Octopodiformes</taxon>
        <taxon>Octopoda</taxon>
        <taxon>Incirrata</taxon>
        <taxon>Octopodidae</taxon>
        <taxon>Octopus</taxon>
    </lineage>
</organism>
<accession>A0AA36ALW9</accession>
<proteinExistence type="predicted"/>
<dbReference type="Proteomes" id="UP001162480">
    <property type="component" value="Chromosome 2"/>
</dbReference>
<dbReference type="EMBL" id="OX597815">
    <property type="protein sequence ID" value="CAI9718620.1"/>
    <property type="molecule type" value="Genomic_DNA"/>
</dbReference>
<dbReference type="AlphaFoldDB" id="A0AA36ALW9"/>